<gene>
    <name evidence="5" type="ORF">JCM17844_15750</name>
    <name evidence="6" type="ORF">JCM17845_05650</name>
</gene>
<accession>A0A5A7MVJ9</accession>
<dbReference type="PANTHER" id="PTHR44688">
    <property type="entry name" value="DNA-BINDING TRANSCRIPTIONAL ACTIVATOR DEVR_DOSR"/>
    <property type="match status" value="1"/>
</dbReference>
<dbReference type="GO" id="GO:0003677">
    <property type="term" value="F:DNA binding"/>
    <property type="evidence" value="ECO:0007669"/>
    <property type="project" value="UniProtKB-KW"/>
</dbReference>
<evidence type="ECO:0000256" key="1">
    <source>
        <dbReference type="ARBA" id="ARBA00023015"/>
    </source>
</evidence>
<evidence type="ECO:0000313" key="8">
    <source>
        <dbReference type="Proteomes" id="UP000325187"/>
    </source>
</evidence>
<proteinExistence type="predicted"/>
<dbReference type="Pfam" id="PF00196">
    <property type="entry name" value="GerE"/>
    <property type="match status" value="1"/>
</dbReference>
<keyword evidence="2" id="KW-0238">DNA-binding</keyword>
<comment type="caution">
    <text evidence="5">The sequence shown here is derived from an EMBL/GenBank/DDBJ whole genome shotgun (WGS) entry which is preliminary data.</text>
</comment>
<evidence type="ECO:0000313" key="7">
    <source>
        <dbReference type="Proteomes" id="UP000322084"/>
    </source>
</evidence>
<organism evidence="5 7">
    <name type="scientific">Iodidimonas gelatinilytica</name>
    <dbReference type="NCBI Taxonomy" id="1236966"/>
    <lineage>
        <taxon>Bacteria</taxon>
        <taxon>Pseudomonadati</taxon>
        <taxon>Pseudomonadota</taxon>
        <taxon>Alphaproteobacteria</taxon>
        <taxon>Iodidimonadales</taxon>
        <taxon>Iodidimonadaceae</taxon>
        <taxon>Iodidimonas</taxon>
    </lineage>
</organism>
<dbReference type="InterPro" id="IPR000792">
    <property type="entry name" value="Tscrpt_reg_LuxR_C"/>
</dbReference>
<protein>
    <recommendedName>
        <fullName evidence="4">HTH luxR-type domain-containing protein</fullName>
    </recommendedName>
</protein>
<keyword evidence="8" id="KW-1185">Reference proteome</keyword>
<evidence type="ECO:0000313" key="6">
    <source>
        <dbReference type="EMBL" id="GEQ99941.1"/>
    </source>
</evidence>
<dbReference type="EMBL" id="BKCM01000002">
    <property type="protein sequence ID" value="GEQ99941.1"/>
    <property type="molecule type" value="Genomic_DNA"/>
</dbReference>
<feature type="domain" description="HTH luxR-type" evidence="4">
    <location>
        <begin position="194"/>
        <end position="259"/>
    </location>
</feature>
<name>A0A5A7MSE8_9PROT</name>
<dbReference type="InterPro" id="IPR036388">
    <property type="entry name" value="WH-like_DNA-bd_sf"/>
</dbReference>
<dbReference type="EMBL" id="BKCL01000004">
    <property type="protein sequence ID" value="GEQ97938.1"/>
    <property type="molecule type" value="Genomic_DNA"/>
</dbReference>
<evidence type="ECO:0000259" key="4">
    <source>
        <dbReference type="PROSITE" id="PS50043"/>
    </source>
</evidence>
<keyword evidence="1" id="KW-0805">Transcription regulation</keyword>
<dbReference type="SUPFAM" id="SSF46894">
    <property type="entry name" value="C-terminal effector domain of the bipartite response regulators"/>
    <property type="match status" value="1"/>
</dbReference>
<keyword evidence="3" id="KW-0804">Transcription</keyword>
<dbReference type="AlphaFoldDB" id="A0A5A7MSE8"/>
<reference evidence="7 8" key="1">
    <citation type="submission" date="2019-09" db="EMBL/GenBank/DDBJ databases">
        <title>NBRP : Genome information of microbial organism related human and environment.</title>
        <authorList>
            <person name="Hattori M."/>
            <person name="Oshima K."/>
            <person name="Inaba H."/>
            <person name="Suda W."/>
            <person name="Sakamoto M."/>
            <person name="Iino T."/>
            <person name="Kitahara M."/>
            <person name="Oshida Y."/>
            <person name="Iida T."/>
            <person name="Kudo T."/>
            <person name="Itoh T."/>
            <person name="Ohkuma M."/>
        </authorList>
    </citation>
    <scope>NUCLEOTIDE SEQUENCE [LARGE SCALE GENOMIC DNA]</scope>
    <source>
        <strain evidence="5 7">Hi-2</strain>
        <strain evidence="6 8">Mie-1</strain>
    </source>
</reference>
<dbReference type="InterPro" id="IPR016032">
    <property type="entry name" value="Sig_transdc_resp-reg_C-effctor"/>
</dbReference>
<dbReference type="PROSITE" id="PS50043">
    <property type="entry name" value="HTH_LUXR_2"/>
    <property type="match status" value="1"/>
</dbReference>
<dbReference type="Gene3D" id="1.10.10.10">
    <property type="entry name" value="Winged helix-like DNA-binding domain superfamily/Winged helix DNA-binding domain"/>
    <property type="match status" value="1"/>
</dbReference>
<evidence type="ECO:0000256" key="2">
    <source>
        <dbReference type="ARBA" id="ARBA00023125"/>
    </source>
</evidence>
<dbReference type="SMART" id="SM00421">
    <property type="entry name" value="HTH_LUXR"/>
    <property type="match status" value="1"/>
</dbReference>
<dbReference type="Proteomes" id="UP000325187">
    <property type="component" value="Unassembled WGS sequence"/>
</dbReference>
<evidence type="ECO:0000313" key="5">
    <source>
        <dbReference type="EMBL" id="GEQ97938.1"/>
    </source>
</evidence>
<dbReference type="PANTHER" id="PTHR44688:SF16">
    <property type="entry name" value="DNA-BINDING TRANSCRIPTIONAL ACTIVATOR DEVR_DOSR"/>
    <property type="match status" value="1"/>
</dbReference>
<dbReference type="GO" id="GO:0006355">
    <property type="term" value="P:regulation of DNA-templated transcription"/>
    <property type="evidence" value="ECO:0007669"/>
    <property type="project" value="InterPro"/>
</dbReference>
<accession>A0A5A7MSE8</accession>
<dbReference type="RefSeq" id="WP_210431565.1">
    <property type="nucleotide sequence ID" value="NZ_BKCL01000004.1"/>
</dbReference>
<sequence>MSKKQADDSQNMHMESLIEAIGLPRFDTALLACAAALSGSHVVLGFLRLHKTVVSLVAKGGQGCEETATLAALRYGTRLWHEDAYLQSGLRLLPESQTRLQIVTRASMAHDPMGPRILDFLDAGVQISFYRRLDGGLYILRFYAADPIAPVQQEALDAMGRLMMSAMIRHGELRKRSRRAVLKQNARTMISDSLTREDRNLTPRETAVCTATLLGQSVEAISLELSITENSVRTYKKRAYKRLGISSQAQLFALCFNDATER</sequence>
<dbReference type="PROSITE" id="PS00622">
    <property type="entry name" value="HTH_LUXR_1"/>
    <property type="match status" value="1"/>
</dbReference>
<evidence type="ECO:0000256" key="3">
    <source>
        <dbReference type="ARBA" id="ARBA00023163"/>
    </source>
</evidence>
<dbReference type="Proteomes" id="UP000322084">
    <property type="component" value="Unassembled WGS sequence"/>
</dbReference>